<sequence>MAIILTYLDSLYDELPMRDKIISIENLMTIILTYLDSLYDEEFDDDHSDISRISIKSYARKTRFDAFCTVYGNGCTECCSETPYIQSYDPKLRLTHLHL</sequence>
<evidence type="ECO:0000313" key="1">
    <source>
        <dbReference type="Proteomes" id="UP000095283"/>
    </source>
</evidence>
<dbReference type="Proteomes" id="UP000095283">
    <property type="component" value="Unplaced"/>
</dbReference>
<dbReference type="WBParaSite" id="Hba_02774">
    <property type="protein sequence ID" value="Hba_02774"/>
    <property type="gene ID" value="Hba_02774"/>
</dbReference>
<proteinExistence type="predicted"/>
<keyword evidence="1" id="KW-1185">Reference proteome</keyword>
<protein>
    <submittedName>
        <fullName evidence="2">DUF2695 domain-containing protein</fullName>
    </submittedName>
</protein>
<dbReference type="AlphaFoldDB" id="A0A1I7WDE4"/>
<accession>A0A1I7WDE4</accession>
<organism evidence="1 2">
    <name type="scientific">Heterorhabditis bacteriophora</name>
    <name type="common">Entomopathogenic nematode worm</name>
    <dbReference type="NCBI Taxonomy" id="37862"/>
    <lineage>
        <taxon>Eukaryota</taxon>
        <taxon>Metazoa</taxon>
        <taxon>Ecdysozoa</taxon>
        <taxon>Nematoda</taxon>
        <taxon>Chromadorea</taxon>
        <taxon>Rhabditida</taxon>
        <taxon>Rhabditina</taxon>
        <taxon>Rhabditomorpha</taxon>
        <taxon>Strongyloidea</taxon>
        <taxon>Heterorhabditidae</taxon>
        <taxon>Heterorhabditis</taxon>
    </lineage>
</organism>
<evidence type="ECO:0000313" key="2">
    <source>
        <dbReference type="WBParaSite" id="Hba_02774"/>
    </source>
</evidence>
<reference evidence="2" key="1">
    <citation type="submission" date="2016-11" db="UniProtKB">
        <authorList>
            <consortium name="WormBaseParasite"/>
        </authorList>
    </citation>
    <scope>IDENTIFICATION</scope>
</reference>
<name>A0A1I7WDE4_HETBA</name>